<keyword evidence="2" id="KW-1185">Reference proteome</keyword>
<sequence length="135" mass="14429">MTSKPPLIIEVRDLSGELETLDLLGIQGMCDPAALARFQACAVELRDWTPSDQLSMGDLMQGLSHMLIGAFSLHNHADMQRLLGSDQSAASVPFDIAQACLRKAVVVLEIAMRNAARDAAGPLSPEEACTGESVH</sequence>
<evidence type="ECO:0000313" key="2">
    <source>
        <dbReference type="Proteomes" id="UP000242763"/>
    </source>
</evidence>
<name>A0A1I3T789_9HYPH</name>
<dbReference type="Proteomes" id="UP000242763">
    <property type="component" value="Unassembled WGS sequence"/>
</dbReference>
<dbReference type="RefSeq" id="WP_091525159.1">
    <property type="nucleotide sequence ID" value="NZ_FORF01000043.1"/>
</dbReference>
<evidence type="ECO:0000313" key="1">
    <source>
        <dbReference type="EMBL" id="SFJ65536.1"/>
    </source>
</evidence>
<dbReference type="EMBL" id="FORF01000043">
    <property type="protein sequence ID" value="SFJ65536.1"/>
    <property type="molecule type" value="Genomic_DNA"/>
</dbReference>
<gene>
    <name evidence="1" type="ORF">SAMN03080618_03564</name>
</gene>
<proteinExistence type="predicted"/>
<accession>A0A1I3T789</accession>
<dbReference type="STRING" id="1121003.SAMN03080618_03564"/>
<dbReference type="AlphaFoldDB" id="A0A1I3T789"/>
<protein>
    <submittedName>
        <fullName evidence="1">Uncharacterized protein</fullName>
    </submittedName>
</protein>
<organism evidence="1 2">
    <name type="scientific">Aquamicrobium aerolatum DSM 21857</name>
    <dbReference type="NCBI Taxonomy" id="1121003"/>
    <lineage>
        <taxon>Bacteria</taxon>
        <taxon>Pseudomonadati</taxon>
        <taxon>Pseudomonadota</taxon>
        <taxon>Alphaproteobacteria</taxon>
        <taxon>Hyphomicrobiales</taxon>
        <taxon>Phyllobacteriaceae</taxon>
        <taxon>Aerobium</taxon>
    </lineage>
</organism>
<reference evidence="2" key="1">
    <citation type="submission" date="2016-10" db="EMBL/GenBank/DDBJ databases">
        <authorList>
            <person name="Varghese N."/>
            <person name="Submissions S."/>
        </authorList>
    </citation>
    <scope>NUCLEOTIDE SEQUENCE [LARGE SCALE GENOMIC DNA]</scope>
    <source>
        <strain evidence="2">DSM 21857</strain>
    </source>
</reference>